<dbReference type="EMBL" id="CM034392">
    <property type="protein sequence ID" value="KAJ0180820.1"/>
    <property type="molecule type" value="Genomic_DNA"/>
</dbReference>
<evidence type="ECO:0000313" key="1">
    <source>
        <dbReference type="EMBL" id="KAJ0180820.1"/>
    </source>
</evidence>
<organism evidence="1 2">
    <name type="scientific">Dendrolimus kikuchii</name>
    <dbReference type="NCBI Taxonomy" id="765133"/>
    <lineage>
        <taxon>Eukaryota</taxon>
        <taxon>Metazoa</taxon>
        <taxon>Ecdysozoa</taxon>
        <taxon>Arthropoda</taxon>
        <taxon>Hexapoda</taxon>
        <taxon>Insecta</taxon>
        <taxon>Pterygota</taxon>
        <taxon>Neoptera</taxon>
        <taxon>Endopterygota</taxon>
        <taxon>Lepidoptera</taxon>
        <taxon>Glossata</taxon>
        <taxon>Ditrysia</taxon>
        <taxon>Bombycoidea</taxon>
        <taxon>Lasiocampidae</taxon>
        <taxon>Dendrolimus</taxon>
    </lineage>
</organism>
<protein>
    <submittedName>
        <fullName evidence="1">Uncharacterized protein</fullName>
    </submittedName>
</protein>
<sequence length="578" mass="60915">MATARVTRLRAGPPLAGQAPPDAHVERVNHAEGLQRQIAESLAVVAGVAKVSKGLKGTLQKALKESVASIQEASEELLTRTNSEEVALLRAANSRMEAELADLRSELRSLQAELARPRAEAAPPAPPPNMEATMAANLDRLTLLMESRFAAMEERLRPAPTPSPAPHARPRSQPNSPSVLGIPAAEFPPLPSRRASTETAVVRSTPPPLACPAPPPPPAATEEGWTTVNRRRTRKGKTPSTSAVPVAPPAADAAESAKPRGTRGGRRRGRGQKAQEQSSQPPPPPPPSKKTEKPKPVGRRVPRLRPPKSAAVILTLQPGAADRGVTYANLFSKAKARIKLADLGIQGGLRLKRARTGARMLIVPGADSAPQADALAEQLRLNLYPEDVRVSRPEKTVCLRVSGLDDHVHEEDVAAAIARTTGCSVMSIKASKVRPGPDGMGQTVVACPVAAAKKLLLPETKLLVGWSSALVRALPRRAQRCYRCHEVGHVAAVCASEVDRSGMCYRCGQTGHLVTGPCTAKPHCSVCEAAGRPAGHQVGSKPCGANRPTRRKVQAANKTPDRTAAAADAPTAAGSGKE</sequence>
<proteinExistence type="predicted"/>
<keyword evidence="2" id="KW-1185">Reference proteome</keyword>
<evidence type="ECO:0000313" key="2">
    <source>
        <dbReference type="Proteomes" id="UP000824533"/>
    </source>
</evidence>
<gene>
    <name evidence="1" type="ORF">K1T71_004224</name>
</gene>
<reference evidence="1 2" key="1">
    <citation type="journal article" date="2021" name="Front. Genet.">
        <title>Chromosome-Level Genome Assembly Reveals Significant Gene Expansion in the Toll and IMD Signaling Pathways of Dendrolimus kikuchii.</title>
        <authorList>
            <person name="Zhou J."/>
            <person name="Wu P."/>
            <person name="Xiong Z."/>
            <person name="Liu N."/>
            <person name="Zhao N."/>
            <person name="Ji M."/>
            <person name="Qiu Y."/>
            <person name="Yang B."/>
        </authorList>
    </citation>
    <scope>NUCLEOTIDE SEQUENCE [LARGE SCALE GENOMIC DNA]</scope>
    <source>
        <strain evidence="1">Ann1</strain>
    </source>
</reference>
<accession>A0ACC1DAE5</accession>
<comment type="caution">
    <text evidence="1">The sequence shown here is derived from an EMBL/GenBank/DDBJ whole genome shotgun (WGS) entry which is preliminary data.</text>
</comment>
<name>A0ACC1DAE5_9NEOP</name>
<dbReference type="Proteomes" id="UP000824533">
    <property type="component" value="Linkage Group LG06"/>
</dbReference>